<dbReference type="PROSITE" id="PS00462">
    <property type="entry name" value="G_GLU_TRANSPEPTIDASE"/>
    <property type="match status" value="1"/>
</dbReference>
<dbReference type="InterPro" id="IPR000101">
    <property type="entry name" value="GGT_peptidase"/>
</dbReference>
<comment type="catalytic activity">
    <reaction evidence="1 8">
        <text>an S-substituted glutathione + H2O = an S-substituted L-cysteinylglycine + L-glutamate</text>
        <dbReference type="Rhea" id="RHEA:59468"/>
        <dbReference type="ChEBI" id="CHEBI:15377"/>
        <dbReference type="ChEBI" id="CHEBI:29985"/>
        <dbReference type="ChEBI" id="CHEBI:90779"/>
        <dbReference type="ChEBI" id="CHEBI:143103"/>
        <dbReference type="EC" id="3.4.19.13"/>
    </reaction>
</comment>
<evidence type="ECO:0000256" key="9">
    <source>
        <dbReference type="SAM" id="SignalP"/>
    </source>
</evidence>
<feature type="binding site" evidence="7">
    <location>
        <position position="97"/>
    </location>
    <ligand>
        <name>L-glutamate</name>
        <dbReference type="ChEBI" id="CHEBI:29985"/>
    </ligand>
</feature>
<dbReference type="STRING" id="497964.CfE428DRAFT_5670"/>
<dbReference type="GO" id="GO:0006750">
    <property type="term" value="P:glutathione biosynthetic process"/>
    <property type="evidence" value="ECO:0007669"/>
    <property type="project" value="UniProtKB-KW"/>
</dbReference>
<evidence type="ECO:0000256" key="3">
    <source>
        <dbReference type="ARBA" id="ARBA00009381"/>
    </source>
</evidence>
<dbReference type="EC" id="3.4.19.13" evidence="8"/>
<comment type="subunit">
    <text evidence="8">This enzyme consists of two polypeptide chains, which are synthesized in precursor form from a single polypeptide.</text>
</comment>
<dbReference type="PANTHER" id="PTHR43199:SF6">
    <property type="entry name" value="GLUTATHIONE HYDROLASE PROENZYME"/>
    <property type="match status" value="1"/>
</dbReference>
<dbReference type="SUPFAM" id="SSF56235">
    <property type="entry name" value="N-terminal nucleophile aminohydrolases (Ntn hydrolases)"/>
    <property type="match status" value="1"/>
</dbReference>
<organism evidence="10 11">
    <name type="scientific">Chthoniobacter flavus Ellin428</name>
    <dbReference type="NCBI Taxonomy" id="497964"/>
    <lineage>
        <taxon>Bacteria</taxon>
        <taxon>Pseudomonadati</taxon>
        <taxon>Verrucomicrobiota</taxon>
        <taxon>Spartobacteria</taxon>
        <taxon>Chthoniobacterales</taxon>
        <taxon>Chthoniobacteraceae</taxon>
        <taxon>Chthoniobacter</taxon>
    </lineage>
</organism>
<comment type="catalytic activity">
    <reaction evidence="5 8">
        <text>an N-terminal (5-L-glutamyl)-[peptide] + an alpha-amino acid = 5-L-glutamyl amino acid + an N-terminal L-alpha-aminoacyl-[peptide]</text>
        <dbReference type="Rhea" id="RHEA:23904"/>
        <dbReference type="Rhea" id="RHEA-COMP:9780"/>
        <dbReference type="Rhea" id="RHEA-COMP:9795"/>
        <dbReference type="ChEBI" id="CHEBI:77644"/>
        <dbReference type="ChEBI" id="CHEBI:78597"/>
        <dbReference type="ChEBI" id="CHEBI:78599"/>
        <dbReference type="ChEBI" id="CHEBI:78608"/>
        <dbReference type="EC" id="2.3.2.2"/>
    </reaction>
</comment>
<feature type="binding site" evidence="7">
    <location>
        <position position="466"/>
    </location>
    <ligand>
        <name>L-glutamate</name>
        <dbReference type="ChEBI" id="CHEBI:29985"/>
    </ligand>
</feature>
<dbReference type="InterPro" id="IPR043138">
    <property type="entry name" value="GGT_lsub"/>
</dbReference>
<dbReference type="RefSeq" id="WP_006982991.1">
    <property type="nucleotide sequence ID" value="NZ_ABVL01000027.1"/>
</dbReference>
<evidence type="ECO:0000256" key="8">
    <source>
        <dbReference type="RuleBase" id="RU368036"/>
    </source>
</evidence>
<evidence type="ECO:0000256" key="5">
    <source>
        <dbReference type="ARBA" id="ARBA00047417"/>
    </source>
</evidence>
<keyword evidence="8" id="KW-0865">Zymogen</keyword>
<feature type="binding site" evidence="7">
    <location>
        <begin position="444"/>
        <end position="445"/>
    </location>
    <ligand>
        <name>L-glutamate</name>
        <dbReference type="ChEBI" id="CHEBI:29985"/>
    </ligand>
</feature>
<keyword evidence="8" id="KW-0317">Glutathione biosynthesis</keyword>
<dbReference type="EC" id="2.3.2.2" evidence="8"/>
<evidence type="ECO:0000313" key="10">
    <source>
        <dbReference type="EMBL" id="EDY16861.1"/>
    </source>
</evidence>
<dbReference type="UniPathway" id="UPA00204"/>
<comment type="catalytic activity">
    <reaction evidence="2 8">
        <text>glutathione + H2O = L-cysteinylglycine + L-glutamate</text>
        <dbReference type="Rhea" id="RHEA:28807"/>
        <dbReference type="ChEBI" id="CHEBI:15377"/>
        <dbReference type="ChEBI" id="CHEBI:29985"/>
        <dbReference type="ChEBI" id="CHEBI:57925"/>
        <dbReference type="ChEBI" id="CHEBI:61694"/>
        <dbReference type="EC" id="3.4.19.13"/>
    </reaction>
</comment>
<keyword evidence="9" id="KW-0732">Signal</keyword>
<keyword evidence="8" id="KW-0378">Hydrolase</keyword>
<feature type="active site" description="Nucleophile" evidence="6">
    <location>
        <position position="373"/>
    </location>
</feature>
<evidence type="ECO:0000256" key="4">
    <source>
        <dbReference type="ARBA" id="ARBA00023315"/>
    </source>
</evidence>
<accession>B4D9T0</accession>
<dbReference type="EMBL" id="ABVL01000027">
    <property type="protein sequence ID" value="EDY16861.1"/>
    <property type="molecule type" value="Genomic_DNA"/>
</dbReference>
<dbReference type="NCBIfam" id="TIGR00066">
    <property type="entry name" value="g_glut_trans"/>
    <property type="match status" value="1"/>
</dbReference>
<dbReference type="FunCoup" id="B4D9T0">
    <property type="interactions" value="259"/>
</dbReference>
<proteinExistence type="inferred from homology"/>
<feature type="binding site" evidence="7">
    <location>
        <begin position="391"/>
        <end position="393"/>
    </location>
    <ligand>
        <name>L-glutamate</name>
        <dbReference type="ChEBI" id="CHEBI:29985"/>
    </ligand>
</feature>
<evidence type="ECO:0000256" key="2">
    <source>
        <dbReference type="ARBA" id="ARBA00001089"/>
    </source>
</evidence>
<dbReference type="AlphaFoldDB" id="B4D9T0"/>
<dbReference type="GO" id="GO:0036374">
    <property type="term" value="F:glutathione hydrolase activity"/>
    <property type="evidence" value="ECO:0007669"/>
    <property type="project" value="UniProtKB-UniRule"/>
</dbReference>
<comment type="caution">
    <text evidence="10">The sequence shown here is derived from an EMBL/GenBank/DDBJ whole genome shotgun (WGS) entry which is preliminary data.</text>
</comment>
<feature type="chain" id="PRO_5002803051" description="Glutathione hydrolase proenzyme" evidence="9">
    <location>
        <begin position="24"/>
        <end position="560"/>
    </location>
</feature>
<dbReference type="eggNOG" id="COG0405">
    <property type="taxonomic scope" value="Bacteria"/>
</dbReference>
<dbReference type="Proteomes" id="UP000005824">
    <property type="component" value="Unassembled WGS sequence"/>
</dbReference>
<dbReference type="MEROPS" id="T03.001"/>
<feature type="binding site" evidence="7">
    <location>
        <position position="415"/>
    </location>
    <ligand>
        <name>L-glutamate</name>
        <dbReference type="ChEBI" id="CHEBI:29985"/>
    </ligand>
</feature>
<dbReference type="InParanoid" id="B4D9T0"/>
<dbReference type="PANTHER" id="PTHR43199">
    <property type="entry name" value="GLUTATHIONE HYDROLASE"/>
    <property type="match status" value="1"/>
</dbReference>
<comment type="pathway">
    <text evidence="8">Sulfur metabolism; glutathione metabolism.</text>
</comment>
<comment type="similarity">
    <text evidence="3 8">Belongs to the gamma-glutamyltransferase family.</text>
</comment>
<protein>
    <recommendedName>
        <fullName evidence="8">Glutathione hydrolase proenzyme</fullName>
        <ecNumber evidence="8">2.3.2.2</ecNumber>
        <ecNumber evidence="8">3.4.19.13</ecNumber>
    </recommendedName>
    <component>
        <recommendedName>
            <fullName evidence="8">Glutathione hydrolase large chain</fullName>
        </recommendedName>
    </component>
    <component>
        <recommendedName>
            <fullName evidence="8">Glutathione hydrolase small chain</fullName>
        </recommendedName>
    </component>
</protein>
<dbReference type="GO" id="GO:0006751">
    <property type="term" value="P:glutathione catabolic process"/>
    <property type="evidence" value="ECO:0007669"/>
    <property type="project" value="UniProtKB-UniRule"/>
</dbReference>
<dbReference type="PRINTS" id="PR01210">
    <property type="entry name" value="GGTRANSPTASE"/>
</dbReference>
<feature type="signal peptide" evidence="9">
    <location>
        <begin position="1"/>
        <end position="23"/>
    </location>
</feature>
<dbReference type="Gene3D" id="1.10.246.130">
    <property type="match status" value="1"/>
</dbReference>
<evidence type="ECO:0000313" key="11">
    <source>
        <dbReference type="Proteomes" id="UP000005824"/>
    </source>
</evidence>
<keyword evidence="4 8" id="KW-0012">Acyltransferase</keyword>
<reference evidence="10 11" key="1">
    <citation type="journal article" date="2011" name="J. Bacteriol.">
        <title>Genome sequence of Chthoniobacter flavus Ellin428, an aerobic heterotrophic soil bacterium.</title>
        <authorList>
            <person name="Kant R."/>
            <person name="van Passel M.W."/>
            <person name="Palva A."/>
            <person name="Lucas S."/>
            <person name="Lapidus A."/>
            <person name="Glavina Del Rio T."/>
            <person name="Dalin E."/>
            <person name="Tice H."/>
            <person name="Bruce D."/>
            <person name="Goodwin L."/>
            <person name="Pitluck S."/>
            <person name="Larimer F.W."/>
            <person name="Land M.L."/>
            <person name="Hauser L."/>
            <person name="Sangwan P."/>
            <person name="de Vos W.M."/>
            <person name="Janssen P.H."/>
            <person name="Smidt H."/>
        </authorList>
    </citation>
    <scope>NUCLEOTIDE SEQUENCE [LARGE SCALE GENOMIC DNA]</scope>
    <source>
        <strain evidence="10 11">Ellin428</strain>
    </source>
</reference>
<dbReference type="InterPro" id="IPR055262">
    <property type="entry name" value="GGT_CS"/>
</dbReference>
<dbReference type="InterPro" id="IPR029055">
    <property type="entry name" value="Ntn_hydrolases_N"/>
</dbReference>
<gene>
    <name evidence="10" type="ORF">CfE428DRAFT_5670</name>
</gene>
<dbReference type="GO" id="GO:0103068">
    <property type="term" value="F:leukotriene C4 gamma-glutamyl transferase activity"/>
    <property type="evidence" value="ECO:0007669"/>
    <property type="project" value="UniProtKB-EC"/>
</dbReference>
<keyword evidence="8 10" id="KW-0808">Transferase</keyword>
<comment type="PTM">
    <text evidence="8">Cleaved by autocatalysis into a large and a small subunit.</text>
</comment>
<dbReference type="Gene3D" id="3.60.20.40">
    <property type="match status" value="1"/>
</dbReference>
<dbReference type="InterPro" id="IPR051792">
    <property type="entry name" value="GGT_bact"/>
</dbReference>
<dbReference type="InterPro" id="IPR043137">
    <property type="entry name" value="GGT_ssub_C"/>
</dbReference>
<name>B4D9T0_9BACT</name>
<dbReference type="Pfam" id="PF01019">
    <property type="entry name" value="G_glu_transpept"/>
    <property type="match status" value="1"/>
</dbReference>
<evidence type="ECO:0000256" key="6">
    <source>
        <dbReference type="PIRSR" id="PIRSR600101-1"/>
    </source>
</evidence>
<keyword evidence="11" id="KW-1185">Reference proteome</keyword>
<evidence type="ECO:0000256" key="7">
    <source>
        <dbReference type="PIRSR" id="PIRSR600101-2"/>
    </source>
</evidence>
<evidence type="ECO:0000256" key="1">
    <source>
        <dbReference type="ARBA" id="ARBA00001049"/>
    </source>
</evidence>
<sequence>MSARNWCAGLMLALISIPCGASADTVAHGTHGAVASVAPLATEAGLAVLKNGGNAIDAAIAVGATLGVVDGPNSGLGGGCFMLIHRANGEIIAIDGREMAPAAATHDMFVRDGKGNTDLSQTGALASGIPGSVAAYAYAVEKFGRKKFGELLLPAAKIAEDGFPIDHHYAAKIESVADDLRTFEASKALLFHEDGTPLAEGDTLKQPDLAASLRALAAQGPDWFYRGPYATKVAEWMKANGGIITAEDFANYHIALREPVRGTYRGAEIVSFPPPSSGGVHVIEILNMLENFDLAKLNEPTRVHVIAEAMKLAFADRAHWLGDPDFVPVPRGLLDKGYAKDLAERIQLDAVIAATDHGEPPNATTDVFGKKHTTHFSVADAEGNWVACTQTINTTFGSKVIVPGTGILLNNQMDDFSIQPGVPNAFGLVGAEANAVGPGKRPLSSMSPTLVLRDGHPILAVGAAGGPRIITQTVLNLVGVLDLGLSLDAALAQPRFHHQWQPDELRIESRAPDAVREFLTKLGHPLDSVKNIGASNGVAWSDGTFTAASEPRLPSEAAAW</sequence>